<organism evidence="2 3">
    <name type="scientific">Raineyella antarctica</name>
    <dbReference type="NCBI Taxonomy" id="1577474"/>
    <lineage>
        <taxon>Bacteria</taxon>
        <taxon>Bacillati</taxon>
        <taxon>Actinomycetota</taxon>
        <taxon>Actinomycetes</taxon>
        <taxon>Propionibacteriales</taxon>
        <taxon>Propionibacteriaceae</taxon>
        <taxon>Raineyella</taxon>
    </lineage>
</organism>
<proteinExistence type="predicted"/>
<dbReference type="EMBL" id="FMYF01000009">
    <property type="protein sequence ID" value="SDB92439.1"/>
    <property type="molecule type" value="Genomic_DNA"/>
</dbReference>
<keyword evidence="1" id="KW-0472">Membrane</keyword>
<evidence type="ECO:0000313" key="3">
    <source>
        <dbReference type="Proteomes" id="UP000199086"/>
    </source>
</evidence>
<sequence>MARTPRDTTPDSHAFPTRPYDLVKEFCIALGAVIVIVVILAAVFGSPDEPAVTYKQWAAQDPADLVATTAGELAGSSTSAGYGPPYNTASDGQALGPLTLQKWGGVTTPVDAANYFVIAPLTDAATDPATRSALSRWKGASPDQQTAWASAYVDALGQAPDNDPAKVAAGDYGPVPQLCAAEVRLASTGMLEGRFTTGGAFYGTDSTRSLLFLADGGYLESLARAQYLGGDQWGMMNETGNYPGQPWLWFVSLWYQIPPFSTSDNADVQVFTIAGVLFLILLLVPWIPGLNRLPRYLGVHRLVWRDWHSRHGS</sequence>
<reference evidence="2 3" key="1">
    <citation type="submission" date="2016-06" db="EMBL/GenBank/DDBJ databases">
        <authorList>
            <person name="Olsen C.W."/>
            <person name="Carey S."/>
            <person name="Hinshaw L."/>
            <person name="Karasin A.I."/>
        </authorList>
    </citation>
    <scope>NUCLEOTIDE SEQUENCE [LARGE SCALE GENOMIC DNA]</scope>
    <source>
        <strain evidence="2 3">LZ-22</strain>
    </source>
</reference>
<dbReference type="RefSeq" id="WP_092611953.1">
    <property type="nucleotide sequence ID" value="NZ_FMYF01000009.1"/>
</dbReference>
<dbReference type="Proteomes" id="UP000199086">
    <property type="component" value="Unassembled WGS sequence"/>
</dbReference>
<dbReference type="STRING" id="1577474.GA0111570_10923"/>
<gene>
    <name evidence="2" type="ORF">GA0111570_10923</name>
</gene>
<feature type="transmembrane region" description="Helical" evidence="1">
    <location>
        <begin position="268"/>
        <end position="287"/>
    </location>
</feature>
<evidence type="ECO:0000256" key="1">
    <source>
        <dbReference type="SAM" id="Phobius"/>
    </source>
</evidence>
<accession>A0A1G6HDT6</accession>
<dbReference type="AlphaFoldDB" id="A0A1G6HDT6"/>
<dbReference type="OrthoDB" id="4087617at2"/>
<keyword evidence="1" id="KW-0812">Transmembrane</keyword>
<keyword evidence="3" id="KW-1185">Reference proteome</keyword>
<keyword evidence="1" id="KW-1133">Transmembrane helix</keyword>
<feature type="transmembrane region" description="Helical" evidence="1">
    <location>
        <begin position="26"/>
        <end position="45"/>
    </location>
</feature>
<protein>
    <submittedName>
        <fullName evidence="2">Uncharacterized protein</fullName>
    </submittedName>
</protein>
<evidence type="ECO:0000313" key="2">
    <source>
        <dbReference type="EMBL" id="SDB92439.1"/>
    </source>
</evidence>
<name>A0A1G6HDT6_9ACTN</name>